<dbReference type="Gene3D" id="1.50.10.100">
    <property type="entry name" value="Chondroitin AC/alginate lyase"/>
    <property type="match status" value="1"/>
</dbReference>
<dbReference type="InterPro" id="IPR012480">
    <property type="entry name" value="Hepar_II_III_C"/>
</dbReference>
<feature type="domain" description="Heparinase II N-terminal" evidence="3">
    <location>
        <begin position="9"/>
        <end position="276"/>
    </location>
</feature>
<comment type="subcellular location">
    <subcellularLocation>
        <location evidence="1">Cell envelope</location>
    </subcellularLocation>
</comment>
<evidence type="ECO:0000259" key="2">
    <source>
        <dbReference type="Pfam" id="PF07940"/>
    </source>
</evidence>
<dbReference type="InterPro" id="IPR008929">
    <property type="entry name" value="Chondroitin_lyas"/>
</dbReference>
<dbReference type="PANTHER" id="PTHR38045">
    <property type="entry name" value="CHROMOSOME 1, WHOLE GENOME SHOTGUN SEQUENCE"/>
    <property type="match status" value="1"/>
</dbReference>
<dbReference type="Proteomes" id="UP001225316">
    <property type="component" value="Unassembled WGS sequence"/>
</dbReference>
<evidence type="ECO:0000256" key="1">
    <source>
        <dbReference type="ARBA" id="ARBA00004196"/>
    </source>
</evidence>
<protein>
    <submittedName>
        <fullName evidence="4">DUF4962 domain-containing protein</fullName>
    </submittedName>
</protein>
<sequence>MLHPDKTLPQQSLQELLNRAPQTHPRIFFSANEEVQLREKIEQDSLLRPVYALMLKNAELMLNEPLLKYQKEGRRLLDVSRMALLRMLNWCLAYRLSGEARYADRAEAELLVMCAFSDWNPGHFLDVAEMTTAVGIGYDWLYPCLNPESRCLIREAIVEKGLKPSFEGEPWWVQANNNWNQVCHGGLVVGALAIFEDEPELATRTIQRALDNIHHSMEAYAPDGNYPEGASYWSYGTSYNLMLIDSLQTVLGSDFHLPQAPGFMESAEYFLHVAGPSGLYYNYSDARCVPNLAPEVFWFAARAKDTGLLWREASRMREALRAAENPFAQSRLLPMLFVWSPPLGEIHAPVQCSWRGDGHTPVAMHRSHWNDPDALFLGFKGGSPSANHAHMDIGGFVMEADGVRWACDLERQDYHELEHQGIQIFNKVQRWKIFRINNFSHNVLTVDGQLQELEGFAPITQHRSEGKLPHTIVDLSEIYAGQLAQARRGAGIHADGYVLIRDELQALDKVTSVRWGMVTFADVCIESGGQASLRQDGKVLTLQLDSSVEAELEVCDIERPPNDFEASNPGAKMIAFTVKLAPHAKVDFTVSLIPGKASEPKSSLGALADWSSL</sequence>
<keyword evidence="5" id="KW-1185">Reference proteome</keyword>
<dbReference type="EMBL" id="JARXHW010000034">
    <property type="protein sequence ID" value="MDQ8208586.1"/>
    <property type="molecule type" value="Genomic_DNA"/>
</dbReference>
<evidence type="ECO:0000313" key="5">
    <source>
        <dbReference type="Proteomes" id="UP001225316"/>
    </source>
</evidence>
<comment type="caution">
    <text evidence="4">The sequence shown here is derived from an EMBL/GenBank/DDBJ whole genome shotgun (WGS) entry which is preliminary data.</text>
</comment>
<proteinExistence type="predicted"/>
<dbReference type="Pfam" id="PF07940">
    <property type="entry name" value="Hepar_II_III_C"/>
    <property type="match status" value="1"/>
</dbReference>
<dbReference type="PANTHER" id="PTHR38045:SF1">
    <property type="entry name" value="HEPARINASE II_III-LIKE PROTEIN"/>
    <property type="match status" value="1"/>
</dbReference>
<reference evidence="4 5" key="1">
    <citation type="submission" date="2023-04" db="EMBL/GenBank/DDBJ databases">
        <title>A novel bacteria isolated from coastal sediment.</title>
        <authorList>
            <person name="Liu X.-J."/>
            <person name="Du Z.-J."/>
        </authorList>
    </citation>
    <scope>NUCLEOTIDE SEQUENCE [LARGE SCALE GENOMIC DNA]</scope>
    <source>
        <strain evidence="4 5">SDUM461003</strain>
    </source>
</reference>
<feature type="domain" description="Heparinase II/III-like C-terminal" evidence="2">
    <location>
        <begin position="373"/>
        <end position="545"/>
    </location>
</feature>
<dbReference type="RefSeq" id="WP_308951208.1">
    <property type="nucleotide sequence ID" value="NZ_JARXHW010000034.1"/>
</dbReference>
<gene>
    <name evidence="4" type="ORF">QEH52_13760</name>
</gene>
<dbReference type="Pfam" id="PF16332">
    <property type="entry name" value="DUF4962"/>
    <property type="match status" value="1"/>
</dbReference>
<dbReference type="SUPFAM" id="SSF48230">
    <property type="entry name" value="Chondroitin AC/alginate lyase"/>
    <property type="match status" value="1"/>
</dbReference>
<evidence type="ECO:0000313" key="4">
    <source>
        <dbReference type="EMBL" id="MDQ8208586.1"/>
    </source>
</evidence>
<accession>A0ABU1AWR4</accession>
<organism evidence="4 5">
    <name type="scientific">Thalassobacterium maritimum</name>
    <dbReference type="NCBI Taxonomy" id="3041265"/>
    <lineage>
        <taxon>Bacteria</taxon>
        <taxon>Pseudomonadati</taxon>
        <taxon>Verrucomicrobiota</taxon>
        <taxon>Opitutia</taxon>
        <taxon>Puniceicoccales</taxon>
        <taxon>Coraliomargaritaceae</taxon>
        <taxon>Thalassobacterium</taxon>
    </lineage>
</organism>
<evidence type="ECO:0000259" key="3">
    <source>
        <dbReference type="Pfam" id="PF16332"/>
    </source>
</evidence>
<dbReference type="InterPro" id="IPR032518">
    <property type="entry name" value="HepII_N"/>
</dbReference>
<name>A0ABU1AWR4_9BACT</name>
<dbReference type="Gene3D" id="2.70.98.70">
    <property type="match status" value="1"/>
</dbReference>